<dbReference type="SUPFAM" id="SSF140459">
    <property type="entry name" value="PE/PPE dimer-like"/>
    <property type="match status" value="1"/>
</dbReference>
<name>A0A1X2DG99_9MYCO</name>
<dbReference type="Gene3D" id="1.20.1260.20">
    <property type="entry name" value="PPE superfamily"/>
    <property type="match status" value="1"/>
</dbReference>
<dbReference type="InterPro" id="IPR000030">
    <property type="entry name" value="PPE_dom"/>
</dbReference>
<dbReference type="AlphaFoldDB" id="A0A1X2DG99"/>
<dbReference type="OrthoDB" id="4568361at2"/>
<proteinExistence type="inferred from homology"/>
<evidence type="ECO:0000256" key="1">
    <source>
        <dbReference type="ARBA" id="ARBA00010652"/>
    </source>
</evidence>
<dbReference type="EMBL" id="LQPQ01000009">
    <property type="protein sequence ID" value="ORW87265.1"/>
    <property type="molecule type" value="Genomic_DNA"/>
</dbReference>
<evidence type="ECO:0000259" key="3">
    <source>
        <dbReference type="Pfam" id="PF08237"/>
    </source>
</evidence>
<organism evidence="4 5">
    <name type="scientific">Mycobacterium riyadhense</name>
    <dbReference type="NCBI Taxonomy" id="486698"/>
    <lineage>
        <taxon>Bacteria</taxon>
        <taxon>Bacillati</taxon>
        <taxon>Actinomycetota</taxon>
        <taxon>Actinomycetes</taxon>
        <taxon>Mycobacteriales</taxon>
        <taxon>Mycobacteriaceae</taxon>
        <taxon>Mycobacterium</taxon>
    </lineage>
</organism>
<dbReference type="RefSeq" id="WP_085248844.1">
    <property type="nucleotide sequence ID" value="NZ_CAJMWJ010000001.1"/>
</dbReference>
<comment type="caution">
    <text evidence="4">The sequence shown here is derived from an EMBL/GenBank/DDBJ whole genome shotgun (WGS) entry which is preliminary data.</text>
</comment>
<reference evidence="4 5" key="1">
    <citation type="submission" date="2016-01" db="EMBL/GenBank/DDBJ databases">
        <title>The new phylogeny of the genus Mycobacterium.</title>
        <authorList>
            <person name="Tarcisio F."/>
            <person name="Conor M."/>
            <person name="Antonella G."/>
            <person name="Elisabetta G."/>
            <person name="Giulia F.S."/>
            <person name="Sara T."/>
            <person name="Anna F."/>
            <person name="Clotilde B."/>
            <person name="Roberto B."/>
            <person name="Veronica D.S."/>
            <person name="Fabio R."/>
            <person name="Monica P."/>
            <person name="Olivier J."/>
            <person name="Enrico T."/>
            <person name="Nicola S."/>
        </authorList>
    </citation>
    <scope>NUCLEOTIDE SEQUENCE [LARGE SCALE GENOMIC DNA]</scope>
    <source>
        <strain evidence="4 5">DSM 45176</strain>
    </source>
</reference>
<dbReference type="Pfam" id="PF08237">
    <property type="entry name" value="PE-PPE"/>
    <property type="match status" value="1"/>
</dbReference>
<protein>
    <recommendedName>
        <fullName evidence="6">PPE family protein PPE42</fullName>
    </recommendedName>
</protein>
<keyword evidence="5" id="KW-1185">Reference proteome</keyword>
<feature type="domain" description="PE-PPE" evidence="3">
    <location>
        <begin position="301"/>
        <end position="527"/>
    </location>
</feature>
<dbReference type="InterPro" id="IPR013228">
    <property type="entry name" value="PE-PPE_C"/>
</dbReference>
<feature type="domain" description="PPE" evidence="2">
    <location>
        <begin position="3"/>
        <end position="165"/>
    </location>
</feature>
<dbReference type="GeneID" id="93494197"/>
<sequence length="573" mass="58566">MSFAVLPPELNSARMFAGVGPGPMLAAAAAWDAVAEELHAAAGTFTSATAGLAGEAWRGPASVAMTGAAGPYVGWLSTAADQAEQVAGQARLIASAFEAALAATVHPAIIGANRTQLVSLVAANLLGQNAPAIAAAEAEYEQIWAQDVAAMSAYFADASAVVGRLAPWQQLLQNLQSQTDSAYAATGLGATNLGTANIGSGNIGVGNVGNGNIGVGNVGDGNIGLGNRGNWNIGIANTGNNLIGFARPGDGNVGVALINLGQVGAGVPAKTALLMGGTGLSPLPGPNFAATVEPLLTPTHPSYIAQFVVTPLKFFPFTGPASLTLDASVAQGVQNLHAAIMAQDAAGNHTVVFGVSQSATIATLEMRFLQTLPAGLRPGPDELSLVLAANPDRPNGGLLARLPGFSIPSLGFTFYGATPANLYPTTDYAIQYDGAADFPQFPINLIADANAIAGFLFLHPYYNTLTPAQIASGVVQPVSPDSLTTYILIPSDELPLLIPLRAVPILGSPLAELIEPDLRVLVELGYDRTAYQDVPTPFGLFPNVDPATVMADLQQGAVEGIHNALAELGYRID</sequence>
<dbReference type="STRING" id="486698.AWC22_09925"/>
<comment type="similarity">
    <text evidence="1">Belongs to the mycobacterial PPE family.</text>
</comment>
<dbReference type="PANTHER" id="PTHR46766:SF1">
    <property type="entry name" value="GLUTAMINE-RICH PROTEIN 2"/>
    <property type="match status" value="1"/>
</dbReference>
<dbReference type="InterPro" id="IPR002989">
    <property type="entry name" value="Mycobac_pentapep"/>
</dbReference>
<gene>
    <name evidence="4" type="ORF">AWC22_09925</name>
</gene>
<dbReference type="GO" id="GO:0052572">
    <property type="term" value="P:response to host immune response"/>
    <property type="evidence" value="ECO:0007669"/>
    <property type="project" value="TreeGrafter"/>
</dbReference>
<dbReference type="Pfam" id="PF00823">
    <property type="entry name" value="PPE"/>
    <property type="match status" value="1"/>
</dbReference>
<dbReference type="Proteomes" id="UP000193087">
    <property type="component" value="Unassembled WGS sequence"/>
</dbReference>
<accession>A0A1X2DG99</accession>
<dbReference type="InterPro" id="IPR038332">
    <property type="entry name" value="PPE_sf"/>
</dbReference>
<evidence type="ECO:0000313" key="5">
    <source>
        <dbReference type="Proteomes" id="UP000193087"/>
    </source>
</evidence>
<evidence type="ECO:0008006" key="6">
    <source>
        <dbReference type="Google" id="ProtNLM"/>
    </source>
</evidence>
<dbReference type="Pfam" id="PF01469">
    <property type="entry name" value="Pentapeptide_2"/>
    <property type="match status" value="1"/>
</dbReference>
<dbReference type="FunFam" id="1.20.1260.20:FF:000001">
    <property type="entry name" value="PPE family protein PPE41"/>
    <property type="match status" value="1"/>
</dbReference>
<evidence type="ECO:0000259" key="2">
    <source>
        <dbReference type="Pfam" id="PF00823"/>
    </source>
</evidence>
<evidence type="ECO:0000313" key="4">
    <source>
        <dbReference type="EMBL" id="ORW87265.1"/>
    </source>
</evidence>
<dbReference type="PANTHER" id="PTHR46766">
    <property type="entry name" value="GLUTAMINE-RICH PROTEIN 2"/>
    <property type="match status" value="1"/>
</dbReference>